<feature type="non-terminal residue" evidence="1">
    <location>
        <position position="467"/>
    </location>
</feature>
<dbReference type="OrthoDB" id="3353407at2759"/>
<organism evidence="1 2">
    <name type="scientific">Aureobasidium melanogenum</name>
    <name type="common">Aureobasidium pullulans var. melanogenum</name>
    <dbReference type="NCBI Taxonomy" id="46634"/>
    <lineage>
        <taxon>Eukaryota</taxon>
        <taxon>Fungi</taxon>
        <taxon>Dikarya</taxon>
        <taxon>Ascomycota</taxon>
        <taxon>Pezizomycotina</taxon>
        <taxon>Dothideomycetes</taxon>
        <taxon>Dothideomycetidae</taxon>
        <taxon>Dothideales</taxon>
        <taxon>Saccotheciaceae</taxon>
        <taxon>Aureobasidium</taxon>
    </lineage>
</organism>
<gene>
    <name evidence="1" type="ORF">KCU76_g1539</name>
</gene>
<dbReference type="Proteomes" id="UP000779574">
    <property type="component" value="Unassembled WGS sequence"/>
</dbReference>
<dbReference type="PANTHER" id="PTHR36205">
    <property type="entry name" value="CHROMOSOME 19, WHOLE GENOME SHOTGUN SEQUENCE"/>
    <property type="match status" value="1"/>
</dbReference>
<dbReference type="InterPro" id="IPR021822">
    <property type="entry name" value="DUF3405"/>
</dbReference>
<protein>
    <submittedName>
        <fullName evidence="1">Uncharacterized protein</fullName>
    </submittedName>
</protein>
<name>A0A9P8JEP0_AURME</name>
<reference evidence="1" key="1">
    <citation type="journal article" date="2021" name="J Fungi (Basel)">
        <title>Virulence traits and population genomics of the black yeast Aureobasidium melanogenum.</title>
        <authorList>
            <person name="Cernosa A."/>
            <person name="Sun X."/>
            <person name="Gostincar C."/>
            <person name="Fang C."/>
            <person name="Gunde-Cimerman N."/>
            <person name="Song Z."/>
        </authorList>
    </citation>
    <scope>NUCLEOTIDE SEQUENCE</scope>
    <source>
        <strain evidence="1">EXF-9911</strain>
    </source>
</reference>
<proteinExistence type="predicted"/>
<dbReference type="PANTHER" id="PTHR36205:SF2">
    <property type="entry name" value="MAJOR FACILITATOR SUPERFAMILY TRANSPORTER"/>
    <property type="match status" value="1"/>
</dbReference>
<dbReference type="AlphaFoldDB" id="A0A9P8JEP0"/>
<reference evidence="1" key="2">
    <citation type="submission" date="2021-08" db="EMBL/GenBank/DDBJ databases">
        <authorList>
            <person name="Gostincar C."/>
            <person name="Sun X."/>
            <person name="Song Z."/>
            <person name="Gunde-Cimerman N."/>
        </authorList>
    </citation>
    <scope>NUCLEOTIDE SEQUENCE</scope>
    <source>
        <strain evidence="1">EXF-9911</strain>
    </source>
</reference>
<evidence type="ECO:0000313" key="1">
    <source>
        <dbReference type="EMBL" id="KAG9699380.1"/>
    </source>
</evidence>
<accession>A0A9P8JEP0</accession>
<comment type="caution">
    <text evidence="1">The sequence shown here is derived from an EMBL/GenBank/DDBJ whole genome shotgun (WGS) entry which is preliminary data.</text>
</comment>
<evidence type="ECO:0000313" key="2">
    <source>
        <dbReference type="Proteomes" id="UP000779574"/>
    </source>
</evidence>
<dbReference type="Pfam" id="PF11885">
    <property type="entry name" value="DUF3405"/>
    <property type="match status" value="1"/>
</dbReference>
<sequence>MSGGSDQGCTPAKERLGVFDHSSGQNQLDHPPWNTVRWGKLQSTCANAIFGFEDANPTISQRKLVRFSDDESHLSTLETRLTGRTAVVLRTWDAYQYSDNQLAWMRAMITELSLDTSGRFQLFILVNVKDNSLDLSNDQTYAQVLERSVPEEFRDLALLYNEAILREWYPKVGEYGAQDQMYQALQIFSHTFPEFDFVWQLEMDARFTGNVAKMLMNAGDWAKRQPRKNLWERNGRWFIPALWKDYASFSAHVDEEFEDKGIWGPHPYAEFYLDPQGPKPPTERNDIWGVGEEAELITLSPLIDPVSTKWTYESTVHGFEPALYLPRRMAMVSMTRTSRRLLRLISHEQRQTGSWVVSESTPETWSLLHGLKAVYVPHLVAFNMDTYSETPREQGLELDRMIHKGPAWNSAGGEHAGLLWCPDVGLPEHKWLKASYFYWAGDAPRVWWAYTNGTCTYPLVLHPVKSD</sequence>
<dbReference type="EMBL" id="JAHFXF010000034">
    <property type="protein sequence ID" value="KAG9699380.1"/>
    <property type="molecule type" value="Genomic_DNA"/>
</dbReference>